<dbReference type="EMBL" id="CP054840">
    <property type="protein sequence ID" value="QKV52161.1"/>
    <property type="molecule type" value="Genomic_DNA"/>
</dbReference>
<dbReference type="AlphaFoldDB" id="A0A6N1WYL1"/>
<dbReference type="PANTHER" id="PTHR42928">
    <property type="entry name" value="TRICARBOXYLATE-BINDING PROTEIN"/>
    <property type="match status" value="1"/>
</dbReference>
<organism evidence="3 4">
    <name type="scientific">Comamonas antarctica</name>
    <dbReference type="NCBI Taxonomy" id="2743470"/>
    <lineage>
        <taxon>Bacteria</taxon>
        <taxon>Pseudomonadati</taxon>
        <taxon>Pseudomonadota</taxon>
        <taxon>Betaproteobacteria</taxon>
        <taxon>Burkholderiales</taxon>
        <taxon>Comamonadaceae</taxon>
        <taxon>Comamonas</taxon>
    </lineage>
</organism>
<dbReference type="Pfam" id="PF03401">
    <property type="entry name" value="TctC"/>
    <property type="match status" value="1"/>
</dbReference>
<evidence type="ECO:0000256" key="2">
    <source>
        <dbReference type="SAM" id="SignalP"/>
    </source>
</evidence>
<evidence type="ECO:0000313" key="4">
    <source>
        <dbReference type="Proteomes" id="UP000509579"/>
    </source>
</evidence>
<dbReference type="RefSeq" id="WP_175503062.1">
    <property type="nucleotide sequence ID" value="NZ_CP054840.1"/>
</dbReference>
<dbReference type="InterPro" id="IPR005064">
    <property type="entry name" value="BUG"/>
</dbReference>
<accession>A0A6N1WYL1</accession>
<evidence type="ECO:0000313" key="3">
    <source>
        <dbReference type="EMBL" id="QKV52161.1"/>
    </source>
</evidence>
<protein>
    <submittedName>
        <fullName evidence="3">Tripartite tricarboxylate transporter substrate binding protein</fullName>
    </submittedName>
</protein>
<name>A0A6N1WYL1_9BURK</name>
<evidence type="ECO:0000256" key="1">
    <source>
        <dbReference type="ARBA" id="ARBA00006987"/>
    </source>
</evidence>
<gene>
    <name evidence="3" type="ORF">HUK68_04180</name>
</gene>
<proteinExistence type="inferred from homology"/>
<comment type="similarity">
    <text evidence="1">Belongs to the UPF0065 (bug) family.</text>
</comment>
<dbReference type="Gene3D" id="3.40.190.150">
    <property type="entry name" value="Bordetella uptake gene, domain 1"/>
    <property type="match status" value="1"/>
</dbReference>
<feature type="chain" id="PRO_5026664659" evidence="2">
    <location>
        <begin position="26"/>
        <end position="322"/>
    </location>
</feature>
<dbReference type="CDD" id="cd07012">
    <property type="entry name" value="PBP2_Bug_TTT"/>
    <property type="match status" value="1"/>
</dbReference>
<dbReference type="SUPFAM" id="SSF53850">
    <property type="entry name" value="Periplasmic binding protein-like II"/>
    <property type="match status" value="1"/>
</dbReference>
<dbReference type="PIRSF" id="PIRSF017082">
    <property type="entry name" value="YflP"/>
    <property type="match status" value="1"/>
</dbReference>
<dbReference type="KEGG" id="aant:HUK68_04180"/>
<feature type="signal peptide" evidence="2">
    <location>
        <begin position="1"/>
        <end position="25"/>
    </location>
</feature>
<reference evidence="3 4" key="1">
    <citation type="submission" date="2020-06" db="EMBL/GenBank/DDBJ databases">
        <title>Acidovorax antarctica sp. nov., isolated from Corinth ice sheet soil, Antarctic Fields Peninsula.</title>
        <authorList>
            <person name="Xu Q."/>
            <person name="Peng F."/>
        </authorList>
    </citation>
    <scope>NUCLEOTIDE SEQUENCE [LARGE SCALE GENOMIC DNA]</scope>
    <source>
        <strain evidence="3 4">16-35-5</strain>
    </source>
</reference>
<dbReference type="Gene3D" id="3.40.190.10">
    <property type="entry name" value="Periplasmic binding protein-like II"/>
    <property type="match status" value="1"/>
</dbReference>
<keyword evidence="4" id="KW-1185">Reference proteome</keyword>
<sequence length="322" mass="34067">MIDRRSWLACASAALALGLPAAALAQGYPSQPIRLIVPFAPGGAVDQTARTIGNALGERLGQSVVIDNKPGASGALGATDLHRAKPDGHTLMLALDSQAVNHLIVKNLPFDTFKGFDYLSLLVTTPQILVTRNDVPAKNLQELVAYLQAHPKASYGSAGTASAGHVNSAQLSLAKGLKTEHVPYKGAAPLLTDLLGGHIDYAFAGLSVMLPHIKAGKIRAIAVSSPQRSAQLPDVPAMNESIPGFEFPTWIGLVAPPGLPADVREKLLKAVHDVMHDPAIVKRFGDNAFDVVNSTPQAFAERVRKDSELMADLVKRKIVNAD</sequence>
<dbReference type="InterPro" id="IPR042100">
    <property type="entry name" value="Bug_dom1"/>
</dbReference>
<dbReference type="Proteomes" id="UP000509579">
    <property type="component" value="Chromosome"/>
</dbReference>
<keyword evidence="2" id="KW-0732">Signal</keyword>
<dbReference type="PANTHER" id="PTHR42928:SF5">
    <property type="entry name" value="BLR1237 PROTEIN"/>
    <property type="match status" value="1"/>
</dbReference>